<dbReference type="InterPro" id="IPR036236">
    <property type="entry name" value="Znf_C2H2_sf"/>
</dbReference>
<feature type="region of interest" description="Disordered" evidence="17">
    <location>
        <begin position="51"/>
        <end position="88"/>
    </location>
</feature>
<dbReference type="SMART" id="SM00355">
    <property type="entry name" value="ZnF_C2H2"/>
    <property type="match status" value="3"/>
</dbReference>
<feature type="region of interest" description="Disordered" evidence="17">
    <location>
        <begin position="366"/>
        <end position="407"/>
    </location>
</feature>
<dbReference type="InterPro" id="IPR051643">
    <property type="entry name" value="Transcr_Reg_ZincFinger"/>
</dbReference>
<feature type="region of interest" description="Disordered" evidence="17">
    <location>
        <begin position="1"/>
        <end position="25"/>
    </location>
</feature>
<gene>
    <name evidence="19" type="primary">NCAS0H02890</name>
    <name evidence="19" type="ordered locus">NCAS_0H02890</name>
</gene>
<dbReference type="GeneID" id="96905276"/>
<evidence type="ECO:0000256" key="15">
    <source>
        <dbReference type="ARBA" id="ARBA00073838"/>
    </source>
</evidence>
<evidence type="ECO:0000259" key="18">
    <source>
        <dbReference type="PROSITE" id="PS50157"/>
    </source>
</evidence>
<evidence type="ECO:0000256" key="14">
    <source>
        <dbReference type="ARBA" id="ARBA00057128"/>
    </source>
</evidence>
<keyword evidence="11" id="KW-0865">Zymogen</keyword>
<dbReference type="OrthoDB" id="9439903at2759"/>
<comment type="subcellular location">
    <subcellularLocation>
        <location evidence="2">Cell membrane</location>
        <topology evidence="2">Peripheral membrane protein</topology>
        <orientation evidence="2">Cytoplasmic side</orientation>
    </subcellularLocation>
    <subcellularLocation>
        <location evidence="1">Nucleus</location>
    </subcellularLocation>
</comment>
<dbReference type="EMBL" id="HE576759">
    <property type="protein sequence ID" value="CCC71599.1"/>
    <property type="molecule type" value="Genomic_DNA"/>
</dbReference>
<evidence type="ECO:0000256" key="6">
    <source>
        <dbReference type="ARBA" id="ARBA00022737"/>
    </source>
</evidence>
<keyword evidence="9" id="KW-0238">DNA-binding</keyword>
<evidence type="ECO:0000256" key="9">
    <source>
        <dbReference type="ARBA" id="ARBA00023125"/>
    </source>
</evidence>
<evidence type="ECO:0000256" key="2">
    <source>
        <dbReference type="ARBA" id="ARBA00004413"/>
    </source>
</evidence>
<evidence type="ECO:0000256" key="4">
    <source>
        <dbReference type="ARBA" id="ARBA00022694"/>
    </source>
</evidence>
<dbReference type="InParanoid" id="G0VJC0"/>
<evidence type="ECO:0000256" key="5">
    <source>
        <dbReference type="ARBA" id="ARBA00022723"/>
    </source>
</evidence>
<sequence>MPLVSLLSPSLPKSGTKDAVTPPASGSNKYSLWKIFKQLVSTIIVPATDVENNAKSPSTPSNVDLTKENRKSSCSTESSSPSTVSTHVKQSLFPAKPNIDENLTLGESTLSNSAVVPCSLDISNTPMSLSLDPQGVITCNLNNNNNNNNILPLSPESNNSPPQLKDSQTPTKEEDEETDDGPFICHYCDAKFRIRGYLTRHIKKHAVEKAYHCPFFNSDILSESRCHNTGGFSRRDTYKTHLKARHFVYPKGMKPQDRAKSSGHCSQCGQSFTTADDWIKNHIESGDCHGLPEGYLQNIKTGRKKKGKLKMIKTSTGHSRFISTAQSVVDPKILTNKEALEAMVIVAHDTNRNDILSKYGNNKIMMNSEDFQGQPKSKRKSKATHNKKNATTSPNSTGTSIATDNSPLHNPLAAQDIHLLESIPSSTSSLSSNDSLNFSSFNNKPVSTSISTTDELEDYIMPLDMEQCPYNPRDYMEKTPSEFKNINDDSFISANTLNNDSTTLNPTLISETHLKETKQYLNFYNYSFGTKL</sequence>
<evidence type="ECO:0000256" key="3">
    <source>
        <dbReference type="ARBA" id="ARBA00022475"/>
    </source>
</evidence>
<evidence type="ECO:0000256" key="16">
    <source>
        <dbReference type="PROSITE-ProRule" id="PRU00042"/>
    </source>
</evidence>
<dbReference type="GO" id="GO:0008033">
    <property type="term" value="P:tRNA processing"/>
    <property type="evidence" value="ECO:0007669"/>
    <property type="project" value="UniProtKB-KW"/>
</dbReference>
<accession>G0VJC0</accession>
<name>G0VJC0_NAUCA</name>
<keyword evidence="5" id="KW-0479">Metal-binding</keyword>
<dbReference type="STRING" id="1064592.G0VJC0"/>
<evidence type="ECO:0000256" key="1">
    <source>
        <dbReference type="ARBA" id="ARBA00004123"/>
    </source>
</evidence>
<protein>
    <recommendedName>
        <fullName evidence="15">Transcription factor STP1</fullName>
    </recommendedName>
</protein>
<dbReference type="AlphaFoldDB" id="G0VJC0"/>
<dbReference type="PANTHER" id="PTHR24396">
    <property type="entry name" value="ZINC FINGER PROTEIN"/>
    <property type="match status" value="1"/>
</dbReference>
<dbReference type="KEGG" id="ncs:NCAS_0H02890"/>
<dbReference type="FunCoup" id="G0VJC0">
    <property type="interactions" value="844"/>
</dbReference>
<keyword evidence="4" id="KW-0819">tRNA processing</keyword>
<reference evidence="19 20" key="1">
    <citation type="journal article" date="2011" name="Proc. Natl. Acad. Sci. U.S.A.">
        <title>Evolutionary erosion of yeast sex chromosomes by mating-type switching accidents.</title>
        <authorList>
            <person name="Gordon J.L."/>
            <person name="Armisen D."/>
            <person name="Proux-Wera E."/>
            <person name="Oheigeartaigh S.S."/>
            <person name="Byrne K.P."/>
            <person name="Wolfe K.H."/>
        </authorList>
    </citation>
    <scope>NUCLEOTIDE SEQUENCE [LARGE SCALE GENOMIC DNA]</scope>
    <source>
        <strain evidence="20">ATCC 76901 / BCRC 22586 / CBS 4309 / NBRC 1992 / NRRL Y-12630</strain>
    </source>
</reference>
<dbReference type="PROSITE" id="PS50157">
    <property type="entry name" value="ZINC_FINGER_C2H2_2"/>
    <property type="match status" value="1"/>
</dbReference>
<keyword evidence="12" id="KW-0539">Nucleus</keyword>
<feature type="compositionally biased region" description="Low complexity" evidence="17">
    <location>
        <begin position="148"/>
        <end position="162"/>
    </location>
</feature>
<dbReference type="GO" id="GO:0008270">
    <property type="term" value="F:zinc ion binding"/>
    <property type="evidence" value="ECO:0007669"/>
    <property type="project" value="UniProtKB-KW"/>
</dbReference>
<keyword evidence="3" id="KW-1003">Cell membrane</keyword>
<dbReference type="OMA" id="LKMIKTS"/>
<dbReference type="Gene3D" id="3.30.160.60">
    <property type="entry name" value="Classic Zinc Finger"/>
    <property type="match status" value="1"/>
</dbReference>
<evidence type="ECO:0000256" key="11">
    <source>
        <dbReference type="ARBA" id="ARBA00023145"/>
    </source>
</evidence>
<keyword evidence="8" id="KW-0862">Zinc</keyword>
<evidence type="ECO:0000256" key="10">
    <source>
        <dbReference type="ARBA" id="ARBA00023136"/>
    </source>
</evidence>
<dbReference type="eggNOG" id="ENOG502S1NP">
    <property type="taxonomic scope" value="Eukaryota"/>
</dbReference>
<keyword evidence="6" id="KW-0677">Repeat</keyword>
<dbReference type="HOGENOM" id="CLU_025391_0_0_1"/>
<evidence type="ECO:0000313" key="20">
    <source>
        <dbReference type="Proteomes" id="UP000001640"/>
    </source>
</evidence>
<dbReference type="PROSITE" id="PS00028">
    <property type="entry name" value="ZINC_FINGER_C2H2_1"/>
    <property type="match status" value="1"/>
</dbReference>
<keyword evidence="20" id="KW-1185">Reference proteome</keyword>
<dbReference type="RefSeq" id="XP_003677946.1">
    <property type="nucleotide sequence ID" value="XM_003677898.1"/>
</dbReference>
<evidence type="ECO:0000256" key="7">
    <source>
        <dbReference type="ARBA" id="ARBA00022771"/>
    </source>
</evidence>
<evidence type="ECO:0000256" key="17">
    <source>
        <dbReference type="SAM" id="MobiDB-lite"/>
    </source>
</evidence>
<dbReference type="InterPro" id="IPR013087">
    <property type="entry name" value="Znf_C2H2_type"/>
</dbReference>
<dbReference type="GO" id="GO:0005737">
    <property type="term" value="C:cytoplasm"/>
    <property type="evidence" value="ECO:0007669"/>
    <property type="project" value="EnsemblFungi"/>
</dbReference>
<feature type="domain" description="C2H2-type" evidence="18">
    <location>
        <begin position="183"/>
        <end position="210"/>
    </location>
</feature>
<evidence type="ECO:0000313" key="19">
    <source>
        <dbReference type="EMBL" id="CCC71599.1"/>
    </source>
</evidence>
<feature type="compositionally biased region" description="Basic residues" evidence="17">
    <location>
        <begin position="376"/>
        <end position="388"/>
    </location>
</feature>
<evidence type="ECO:0000256" key="12">
    <source>
        <dbReference type="ARBA" id="ARBA00023242"/>
    </source>
</evidence>
<evidence type="ECO:0000256" key="8">
    <source>
        <dbReference type="ARBA" id="ARBA00022833"/>
    </source>
</evidence>
<dbReference type="FunFam" id="3.30.160.60:FF:002194">
    <property type="entry name" value="STP1p Transcription factor"/>
    <property type="match status" value="1"/>
</dbReference>
<dbReference type="SUPFAM" id="SSF57667">
    <property type="entry name" value="beta-beta-alpha zinc fingers"/>
    <property type="match status" value="1"/>
</dbReference>
<feature type="compositionally biased region" description="Polar residues" evidence="17">
    <location>
        <begin position="389"/>
        <end position="407"/>
    </location>
</feature>
<feature type="compositionally biased region" description="Polar residues" evidence="17">
    <location>
        <begin position="51"/>
        <end position="64"/>
    </location>
</feature>
<feature type="compositionally biased region" description="Low complexity" evidence="17">
    <location>
        <begin position="1"/>
        <end position="14"/>
    </location>
</feature>
<proteinExistence type="predicted"/>
<dbReference type="GO" id="GO:0005886">
    <property type="term" value="C:plasma membrane"/>
    <property type="evidence" value="ECO:0007669"/>
    <property type="project" value="UniProtKB-SubCell"/>
</dbReference>
<feature type="compositionally biased region" description="Low complexity" evidence="17">
    <location>
        <begin position="72"/>
        <end position="86"/>
    </location>
</feature>
<reference key="2">
    <citation type="submission" date="2011-08" db="EMBL/GenBank/DDBJ databases">
        <title>Genome sequence of Naumovozyma castellii.</title>
        <authorList>
            <person name="Gordon J.L."/>
            <person name="Armisen D."/>
            <person name="Proux-Wera E."/>
            <person name="OhEigeartaigh S.S."/>
            <person name="Byrne K.P."/>
            <person name="Wolfe K.H."/>
        </authorList>
    </citation>
    <scope>NUCLEOTIDE SEQUENCE</scope>
    <source>
        <strain>Type strain:CBS 4309</strain>
    </source>
</reference>
<keyword evidence="10" id="KW-0472">Membrane</keyword>
<keyword evidence="7 16" id="KW-0863">Zinc-finger</keyword>
<comment type="function">
    <text evidence="14">Transcription factor involved in the regulation of gene expression in response to extracellular amino acid levels. Synthesized as latent cytoplasmic precursor, which, upon a signal initiated by the plasma membrane SPS (SSY1-PTR3-SSY5) amino acid sensor system, becomes proteolytically activated and relocates to the nucleus, where it induces the expression of SPS-sensor-regulated genes, including the amino-acid permeases AGP1, BAP2, BAP3 and GNP1. Binding to promoters is facilitated by DAL81. Involved in the repression of genes subject to nitrogen catabolite repression and genes involved in stress response. Negatively regulated by inner nuclear membrane proteins ASI1, ASI2 and ASI3, which prevent unprocessed precursor forms that escape cytoplasmic anchoring from inducing SPS-sensor-regulated genes. May be involved in pre-tRNA splicing.</text>
</comment>
<evidence type="ECO:0000256" key="13">
    <source>
        <dbReference type="ARBA" id="ARBA00038616"/>
    </source>
</evidence>
<dbReference type="GO" id="GO:0005634">
    <property type="term" value="C:nucleus"/>
    <property type="evidence" value="ECO:0007669"/>
    <property type="project" value="UniProtKB-SubCell"/>
</dbReference>
<dbReference type="GO" id="GO:0001228">
    <property type="term" value="F:DNA-binding transcription activator activity, RNA polymerase II-specific"/>
    <property type="evidence" value="ECO:0007669"/>
    <property type="project" value="EnsemblFungi"/>
</dbReference>
<dbReference type="Proteomes" id="UP000001640">
    <property type="component" value="Chromosome 8"/>
</dbReference>
<dbReference type="GO" id="GO:0000978">
    <property type="term" value="F:RNA polymerase II cis-regulatory region sequence-specific DNA binding"/>
    <property type="evidence" value="ECO:0007669"/>
    <property type="project" value="EnsemblFungi"/>
</dbReference>
<comment type="subunit">
    <text evidence="13">Interacts (via Region II) with SSY5; protease component of the SPS-sensor.</text>
</comment>
<dbReference type="PANTHER" id="PTHR24396:SF19">
    <property type="entry name" value="FI01119P"/>
    <property type="match status" value="1"/>
</dbReference>
<feature type="region of interest" description="Disordered" evidence="17">
    <location>
        <begin position="148"/>
        <end position="179"/>
    </location>
</feature>
<organism evidence="19 20">
    <name type="scientific">Naumovozyma castellii</name>
    <name type="common">Yeast</name>
    <name type="synonym">Saccharomyces castellii</name>
    <dbReference type="NCBI Taxonomy" id="27288"/>
    <lineage>
        <taxon>Eukaryota</taxon>
        <taxon>Fungi</taxon>
        <taxon>Dikarya</taxon>
        <taxon>Ascomycota</taxon>
        <taxon>Saccharomycotina</taxon>
        <taxon>Saccharomycetes</taxon>
        <taxon>Saccharomycetales</taxon>
        <taxon>Saccharomycetaceae</taxon>
        <taxon>Naumovozyma</taxon>
    </lineage>
</organism>